<dbReference type="GO" id="GO:0008124">
    <property type="term" value="F:4-alpha-hydroxytetrahydrobiopterin dehydratase activity"/>
    <property type="evidence" value="ECO:0007669"/>
    <property type="project" value="UniProtKB-UniRule"/>
</dbReference>
<protein>
    <recommendedName>
        <fullName evidence="4">Putative pterin-4-alpha-carbinolamine dehydratase</fullName>
        <shortName evidence="4">PHS</shortName>
        <ecNumber evidence="4">4.2.1.96</ecNumber>
    </recommendedName>
    <alternativeName>
        <fullName evidence="4">4-alpha-hydroxy-tetrahydropterin dehydratase</fullName>
    </alternativeName>
    <alternativeName>
        <fullName evidence="4">Pterin carbinolamine dehydratase</fullName>
        <shortName evidence="4">PCD</shortName>
    </alternativeName>
</protein>
<dbReference type="Pfam" id="PF01329">
    <property type="entry name" value="Pterin_4a"/>
    <property type="match status" value="1"/>
</dbReference>
<sequence length="115" mass="12991">MSQLAQQPCEACRSDAPPVSEQEIKTLQREIPEWSLVQRDGIPQLERVFAFRNFKQALAFTNQVGDLAEQAGHHPALLTEWGKVTVFWWTHAINGLHKNDFILAARTDALLTQAP</sequence>
<proteinExistence type="inferred from homology"/>
<dbReference type="CDD" id="cd00913">
    <property type="entry name" value="PCD_DCoH_subfamily_a"/>
    <property type="match status" value="1"/>
</dbReference>
<evidence type="ECO:0000256" key="3">
    <source>
        <dbReference type="ARBA" id="ARBA00023239"/>
    </source>
</evidence>
<evidence type="ECO:0000256" key="4">
    <source>
        <dbReference type="HAMAP-Rule" id="MF_00434"/>
    </source>
</evidence>
<dbReference type="EC" id="4.2.1.96" evidence="4"/>
<evidence type="ECO:0000313" key="5">
    <source>
        <dbReference type="EMBL" id="HIX62756.1"/>
    </source>
</evidence>
<name>A0A9D2B6Y7_9GAMM</name>
<reference evidence="5" key="1">
    <citation type="journal article" date="2021" name="PeerJ">
        <title>Extensive microbial diversity within the chicken gut microbiome revealed by metagenomics and culture.</title>
        <authorList>
            <person name="Gilroy R."/>
            <person name="Ravi A."/>
            <person name="Getino M."/>
            <person name="Pursley I."/>
            <person name="Horton D.L."/>
            <person name="Alikhan N.F."/>
            <person name="Baker D."/>
            <person name="Gharbi K."/>
            <person name="Hall N."/>
            <person name="Watson M."/>
            <person name="Adriaenssens E.M."/>
            <person name="Foster-Nyarko E."/>
            <person name="Jarju S."/>
            <person name="Secka A."/>
            <person name="Antonio M."/>
            <person name="Oren A."/>
            <person name="Chaudhuri R.R."/>
            <person name="La Ragione R."/>
            <person name="Hildebrand F."/>
            <person name="Pallen M.J."/>
        </authorList>
    </citation>
    <scope>NUCLEOTIDE SEQUENCE</scope>
    <source>
        <strain evidence="5">1193</strain>
    </source>
</reference>
<comment type="catalytic activity">
    <reaction evidence="1 4">
        <text>(4aS,6R)-4a-hydroxy-L-erythro-5,6,7,8-tetrahydrobiopterin = (6R)-L-erythro-6,7-dihydrobiopterin + H2O</text>
        <dbReference type="Rhea" id="RHEA:11920"/>
        <dbReference type="ChEBI" id="CHEBI:15377"/>
        <dbReference type="ChEBI" id="CHEBI:15642"/>
        <dbReference type="ChEBI" id="CHEBI:43120"/>
        <dbReference type="EC" id="4.2.1.96"/>
    </reaction>
</comment>
<dbReference type="PANTHER" id="PTHR42805">
    <property type="entry name" value="PTERIN-4-ALPHA-CARBINOLAMINE DEHYDRATASE-RELATED"/>
    <property type="match status" value="1"/>
</dbReference>
<keyword evidence="3 4" id="KW-0456">Lyase</keyword>
<evidence type="ECO:0000313" key="6">
    <source>
        <dbReference type="Proteomes" id="UP000824248"/>
    </source>
</evidence>
<dbReference type="InterPro" id="IPR050376">
    <property type="entry name" value="Pterin-4-alpha-carb_dehyd"/>
</dbReference>
<accession>A0A9D2B6Y7</accession>
<dbReference type="InterPro" id="IPR001533">
    <property type="entry name" value="Pterin_deHydtase"/>
</dbReference>
<comment type="caution">
    <text evidence="5">The sequence shown here is derived from an EMBL/GenBank/DDBJ whole genome shotgun (WGS) entry which is preliminary data.</text>
</comment>
<gene>
    <name evidence="5" type="ORF">H9854_11045</name>
</gene>
<dbReference type="NCBIfam" id="NF002016">
    <property type="entry name" value="PRK00823.1-1"/>
    <property type="match status" value="1"/>
</dbReference>
<organism evidence="5 6">
    <name type="scientific">Candidatus Halomonas stercoripullorum</name>
    <dbReference type="NCBI Taxonomy" id="2838617"/>
    <lineage>
        <taxon>Bacteria</taxon>
        <taxon>Pseudomonadati</taxon>
        <taxon>Pseudomonadota</taxon>
        <taxon>Gammaproteobacteria</taxon>
        <taxon>Oceanospirillales</taxon>
        <taxon>Halomonadaceae</taxon>
        <taxon>Halomonas</taxon>
    </lineage>
</organism>
<dbReference type="GO" id="GO:0006729">
    <property type="term" value="P:tetrahydrobiopterin biosynthetic process"/>
    <property type="evidence" value="ECO:0007669"/>
    <property type="project" value="InterPro"/>
</dbReference>
<evidence type="ECO:0000256" key="2">
    <source>
        <dbReference type="ARBA" id="ARBA00006472"/>
    </source>
</evidence>
<dbReference type="AlphaFoldDB" id="A0A9D2B6Y7"/>
<dbReference type="PANTHER" id="PTHR42805:SF1">
    <property type="entry name" value="PTERIN-4-ALPHA-CARBINOLAMINE DEHYDRATASE-RELATED"/>
    <property type="match status" value="1"/>
</dbReference>
<dbReference type="InterPro" id="IPR036428">
    <property type="entry name" value="PCD_sf"/>
</dbReference>
<dbReference type="SUPFAM" id="SSF55248">
    <property type="entry name" value="PCD-like"/>
    <property type="match status" value="1"/>
</dbReference>
<reference evidence="5" key="2">
    <citation type="submission" date="2021-04" db="EMBL/GenBank/DDBJ databases">
        <authorList>
            <person name="Gilroy R."/>
        </authorList>
    </citation>
    <scope>NUCLEOTIDE SEQUENCE</scope>
    <source>
        <strain evidence="5">1193</strain>
    </source>
</reference>
<dbReference type="Proteomes" id="UP000824248">
    <property type="component" value="Unassembled WGS sequence"/>
</dbReference>
<dbReference type="Gene3D" id="3.30.1360.20">
    <property type="entry name" value="Transcriptional coactivator/pterin dehydratase"/>
    <property type="match status" value="1"/>
</dbReference>
<dbReference type="HAMAP" id="MF_00434">
    <property type="entry name" value="Pterin_4_alpha"/>
    <property type="match status" value="1"/>
</dbReference>
<comment type="similarity">
    <text evidence="2 4">Belongs to the pterin-4-alpha-carbinolamine dehydratase family.</text>
</comment>
<evidence type="ECO:0000256" key="1">
    <source>
        <dbReference type="ARBA" id="ARBA00001554"/>
    </source>
</evidence>
<dbReference type="EMBL" id="DXFC01000326">
    <property type="protein sequence ID" value="HIX62756.1"/>
    <property type="molecule type" value="Genomic_DNA"/>
</dbReference>